<name>A0A813KS45_POLGL</name>
<comment type="caution">
    <text evidence="3">The sequence shown here is derived from an EMBL/GenBank/DDBJ whole genome shotgun (WGS) entry which is preliminary data.</text>
</comment>
<feature type="compositionally biased region" description="Low complexity" evidence="1">
    <location>
        <begin position="38"/>
        <end position="55"/>
    </location>
</feature>
<keyword evidence="2" id="KW-1133">Transmembrane helix</keyword>
<proteinExistence type="predicted"/>
<dbReference type="AlphaFoldDB" id="A0A813KS45"/>
<protein>
    <submittedName>
        <fullName evidence="3">Uncharacterized protein</fullName>
    </submittedName>
</protein>
<keyword evidence="2" id="KW-0812">Transmembrane</keyword>
<organism evidence="3 4">
    <name type="scientific">Polarella glacialis</name>
    <name type="common">Dinoflagellate</name>
    <dbReference type="NCBI Taxonomy" id="89957"/>
    <lineage>
        <taxon>Eukaryota</taxon>
        <taxon>Sar</taxon>
        <taxon>Alveolata</taxon>
        <taxon>Dinophyceae</taxon>
        <taxon>Suessiales</taxon>
        <taxon>Suessiaceae</taxon>
        <taxon>Polarella</taxon>
    </lineage>
</organism>
<evidence type="ECO:0000313" key="3">
    <source>
        <dbReference type="EMBL" id="CAE8711581.1"/>
    </source>
</evidence>
<reference evidence="3" key="1">
    <citation type="submission" date="2021-02" db="EMBL/GenBank/DDBJ databases">
        <authorList>
            <person name="Dougan E. K."/>
            <person name="Rhodes N."/>
            <person name="Thang M."/>
            <person name="Chan C."/>
        </authorList>
    </citation>
    <scope>NUCLEOTIDE SEQUENCE</scope>
</reference>
<gene>
    <name evidence="3" type="ORF">PGLA2088_LOCUS36547</name>
</gene>
<feature type="region of interest" description="Disordered" evidence="1">
    <location>
        <begin position="17"/>
        <end position="59"/>
    </location>
</feature>
<evidence type="ECO:0000256" key="2">
    <source>
        <dbReference type="SAM" id="Phobius"/>
    </source>
</evidence>
<sequence length="162" mass="17972">MLVQRLLQQSLLHEPVQDKNIERHAKKKRKEGNLEPTSNNNNGNSNSNNNNSNGSASPRTATLNLTRASSAPGPCETWDDKCCCRRCCCRCCCCGCCCCRCWYCCCGGIPLKTNMHQQNGCNRNLPSVREWSMSVNIAVVVVVVVVVVMLNFVKQNPIKFAS</sequence>
<evidence type="ECO:0000313" key="4">
    <source>
        <dbReference type="Proteomes" id="UP000626109"/>
    </source>
</evidence>
<accession>A0A813KS45</accession>
<feature type="transmembrane region" description="Helical" evidence="2">
    <location>
        <begin position="131"/>
        <end position="153"/>
    </location>
</feature>
<evidence type="ECO:0000256" key="1">
    <source>
        <dbReference type="SAM" id="MobiDB-lite"/>
    </source>
</evidence>
<keyword evidence="2" id="KW-0472">Membrane</keyword>
<dbReference type="Proteomes" id="UP000626109">
    <property type="component" value="Unassembled WGS sequence"/>
</dbReference>
<dbReference type="EMBL" id="CAJNNW010032179">
    <property type="protein sequence ID" value="CAE8711581.1"/>
    <property type="molecule type" value="Genomic_DNA"/>
</dbReference>